<dbReference type="PANTHER" id="PTHR42918:SF15">
    <property type="entry name" value="LYSINE--TRNA LIGASE, CHLOROPLASTIC_MITOCHONDRIAL"/>
    <property type="match status" value="1"/>
</dbReference>
<dbReference type="CDD" id="cd04322">
    <property type="entry name" value="LysRS_N"/>
    <property type="match status" value="1"/>
</dbReference>
<evidence type="ECO:0000256" key="1">
    <source>
        <dbReference type="ARBA" id="ARBA00022598"/>
    </source>
</evidence>
<evidence type="ECO:0000313" key="11">
    <source>
        <dbReference type="EMBL" id="SMG43450.1"/>
    </source>
</evidence>
<evidence type="ECO:0000256" key="2">
    <source>
        <dbReference type="ARBA" id="ARBA00022723"/>
    </source>
</evidence>
<dbReference type="InterPro" id="IPR012340">
    <property type="entry name" value="NA-bd_OB-fold"/>
</dbReference>
<dbReference type="HAMAP" id="MF_00252">
    <property type="entry name" value="Lys_tRNA_synth_class2"/>
    <property type="match status" value="1"/>
</dbReference>
<evidence type="ECO:0000256" key="7">
    <source>
        <dbReference type="ARBA" id="ARBA00048573"/>
    </source>
</evidence>
<keyword evidence="12" id="KW-1185">Reference proteome</keyword>
<dbReference type="NCBIfam" id="NF001756">
    <property type="entry name" value="PRK00484.1"/>
    <property type="match status" value="1"/>
</dbReference>
<evidence type="ECO:0000256" key="6">
    <source>
        <dbReference type="ARBA" id="ARBA00023146"/>
    </source>
</evidence>
<dbReference type="Proteomes" id="UP000193566">
    <property type="component" value="Unassembled WGS sequence"/>
</dbReference>
<keyword evidence="4 8" id="KW-0067">ATP-binding</keyword>
<keyword evidence="1 8" id="KW-0436">Ligase</keyword>
<dbReference type="InterPro" id="IPR004364">
    <property type="entry name" value="Aa-tRNA-synt_II"/>
</dbReference>
<evidence type="ECO:0000256" key="9">
    <source>
        <dbReference type="RuleBase" id="RU000336"/>
    </source>
</evidence>
<dbReference type="InterPro" id="IPR018149">
    <property type="entry name" value="Lys-tRNA-synth_II_C"/>
</dbReference>
<dbReference type="InterPro" id="IPR004365">
    <property type="entry name" value="NA-bd_OB_tRNA"/>
</dbReference>
<comment type="similarity">
    <text evidence="8">Belongs to the class-II aminoacyl-tRNA synthetase family.</text>
</comment>
<dbReference type="PROSITE" id="PS50862">
    <property type="entry name" value="AA_TRNA_LIGASE_II"/>
    <property type="match status" value="1"/>
</dbReference>
<evidence type="ECO:0000259" key="10">
    <source>
        <dbReference type="PROSITE" id="PS50862"/>
    </source>
</evidence>
<comment type="subcellular location">
    <subcellularLocation>
        <location evidence="8">Cytoplasm</location>
    </subcellularLocation>
</comment>
<dbReference type="EMBL" id="FXAV01000007">
    <property type="protein sequence ID" value="SMG43450.1"/>
    <property type="molecule type" value="Genomic_DNA"/>
</dbReference>
<proteinExistence type="inferred from homology"/>
<dbReference type="Gene3D" id="2.40.50.140">
    <property type="entry name" value="Nucleic acid-binding proteins"/>
    <property type="match status" value="1"/>
</dbReference>
<name>A0ABY1MCG6_RHORH</name>
<dbReference type="Pfam" id="PF01336">
    <property type="entry name" value="tRNA_anti-codon"/>
    <property type="match status" value="1"/>
</dbReference>
<comment type="subunit">
    <text evidence="8">Homodimer.</text>
</comment>
<comment type="caution">
    <text evidence="11">The sequence shown here is derived from an EMBL/GenBank/DDBJ whole genome shotgun (WGS) entry which is preliminary data.</text>
</comment>
<feature type="binding site" evidence="8">
    <location>
        <position position="420"/>
    </location>
    <ligand>
        <name>Mg(2+)</name>
        <dbReference type="ChEBI" id="CHEBI:18420"/>
        <label>1</label>
    </ligand>
</feature>
<keyword evidence="8" id="KW-0963">Cytoplasm</keyword>
<comment type="catalytic activity">
    <reaction evidence="7 8 9">
        <text>tRNA(Lys) + L-lysine + ATP = L-lysyl-tRNA(Lys) + AMP + diphosphate</text>
        <dbReference type="Rhea" id="RHEA:20792"/>
        <dbReference type="Rhea" id="RHEA-COMP:9696"/>
        <dbReference type="Rhea" id="RHEA-COMP:9697"/>
        <dbReference type="ChEBI" id="CHEBI:30616"/>
        <dbReference type="ChEBI" id="CHEBI:32551"/>
        <dbReference type="ChEBI" id="CHEBI:33019"/>
        <dbReference type="ChEBI" id="CHEBI:78442"/>
        <dbReference type="ChEBI" id="CHEBI:78529"/>
        <dbReference type="ChEBI" id="CHEBI:456215"/>
        <dbReference type="EC" id="6.1.1.6"/>
    </reaction>
</comment>
<dbReference type="PANTHER" id="PTHR42918">
    <property type="entry name" value="LYSYL-TRNA SYNTHETASE"/>
    <property type="match status" value="1"/>
</dbReference>
<keyword evidence="6 8" id="KW-0030">Aminoacyl-tRNA synthetase</keyword>
<dbReference type="PRINTS" id="PR00982">
    <property type="entry name" value="TRNASYNTHLYS"/>
</dbReference>
<dbReference type="SUPFAM" id="SSF50249">
    <property type="entry name" value="Nucleic acid-binding proteins"/>
    <property type="match status" value="1"/>
</dbReference>
<evidence type="ECO:0000256" key="5">
    <source>
        <dbReference type="ARBA" id="ARBA00022842"/>
    </source>
</evidence>
<feature type="binding site" evidence="8">
    <location>
        <position position="420"/>
    </location>
    <ligand>
        <name>Mg(2+)</name>
        <dbReference type="ChEBI" id="CHEBI:18420"/>
        <label>2</label>
    </ligand>
</feature>
<feature type="domain" description="Aminoacyl-transfer RNA synthetases class-II family profile" evidence="10">
    <location>
        <begin position="181"/>
        <end position="500"/>
    </location>
</feature>
<dbReference type="Gene3D" id="3.30.930.10">
    <property type="entry name" value="Bira Bifunctional Protein, Domain 2"/>
    <property type="match status" value="1"/>
</dbReference>
<dbReference type="InterPro" id="IPR006195">
    <property type="entry name" value="aa-tRNA-synth_II"/>
</dbReference>
<evidence type="ECO:0000256" key="4">
    <source>
        <dbReference type="ARBA" id="ARBA00022840"/>
    </source>
</evidence>
<dbReference type="InterPro" id="IPR045864">
    <property type="entry name" value="aa-tRNA-synth_II/BPL/LPL"/>
</dbReference>
<gene>
    <name evidence="8" type="primary">lysS</name>
    <name evidence="11" type="ORF">SAMN02745947_03044</name>
</gene>
<accession>A0ABY1MCG6</accession>
<dbReference type="Pfam" id="PF00152">
    <property type="entry name" value="tRNA-synt_2"/>
    <property type="match status" value="1"/>
</dbReference>
<keyword evidence="3 8" id="KW-0547">Nucleotide-binding</keyword>
<evidence type="ECO:0000256" key="3">
    <source>
        <dbReference type="ARBA" id="ARBA00022741"/>
    </source>
</evidence>
<evidence type="ECO:0000313" key="12">
    <source>
        <dbReference type="Proteomes" id="UP000193566"/>
    </source>
</evidence>
<dbReference type="InterPro" id="IPR002313">
    <property type="entry name" value="Lys-tRNA-ligase_II"/>
</dbReference>
<dbReference type="EC" id="6.1.1.6" evidence="8"/>
<evidence type="ECO:0000256" key="8">
    <source>
        <dbReference type="HAMAP-Rule" id="MF_00252"/>
    </source>
</evidence>
<reference evidence="11 12" key="1">
    <citation type="submission" date="2017-04" db="EMBL/GenBank/DDBJ databases">
        <authorList>
            <person name="Varghese N."/>
            <person name="Submissions S."/>
        </authorList>
    </citation>
    <scope>NUCLEOTIDE SEQUENCE [LARGE SCALE GENOMIC DNA]</scope>
    <source>
        <strain evidence="11 12">J3</strain>
    </source>
</reference>
<dbReference type="NCBIfam" id="TIGR00499">
    <property type="entry name" value="lysS_bact"/>
    <property type="match status" value="1"/>
</dbReference>
<keyword evidence="5 8" id="KW-0460">Magnesium</keyword>
<dbReference type="InterPro" id="IPR044136">
    <property type="entry name" value="Lys-tRNA-ligase_II_N"/>
</dbReference>
<organism evidence="11 12">
    <name type="scientific">Rhodococcus rhodochrous J3</name>
    <dbReference type="NCBI Taxonomy" id="903528"/>
    <lineage>
        <taxon>Bacteria</taxon>
        <taxon>Bacillati</taxon>
        <taxon>Actinomycetota</taxon>
        <taxon>Actinomycetes</taxon>
        <taxon>Mycobacteriales</taxon>
        <taxon>Nocardiaceae</taxon>
        <taxon>Rhodococcus</taxon>
    </lineage>
</organism>
<comment type="cofactor">
    <cofactor evidence="8 9">
        <name>Mg(2+)</name>
        <dbReference type="ChEBI" id="CHEBI:18420"/>
    </cofactor>
    <text evidence="8 9">Binds 3 Mg(2+) ions per subunit.</text>
</comment>
<dbReference type="SUPFAM" id="SSF55681">
    <property type="entry name" value="Class II aaRS and biotin synthetases"/>
    <property type="match status" value="1"/>
</dbReference>
<keyword evidence="8" id="KW-0648">Protein biosynthesis</keyword>
<sequence length="503" mass="56229">MSDATVQQPDDTPEQMRVRREKRERLLAQGSEAYPVEIPRTHTLAEIRAEYPDLEPDTATGTIVGVAGRVMFSRNTGKLCFATLQEGDGTQLQVMLSLAGVGEEALAAWKSDVDLGDIVFVHGEVISSRRGELSVMADSWTMASKALRPLPVAHKEMNEEARVRQRYVDLIVRPEARRNARMRVAVVRELRNALERRGFLEVETPMLQTLHGGAAARPFVTHSNALDIDLYLRIAPELFLKRCVVGGIEKVFEINRNFRNEGADSTHSPEFSMLETYEAYGTYDDSARMIREIIQEVAFGVFGTHVVTLADGTEYDFGGEWKTLEMYPSLSEAIGTDVTPDTTLEELTALADRVGLEIPEGKGWGHGKLVEELWEHMCGDQLHEPTFVRDFPVETSPLTRDHRTVRGATEKWDLYVRGFELATGYSELVDPVIQRERFVDQARLASEGDDEAMALDEDFLAAMEQGMPPTTGTGMGIDRLLMALTGLGIRETILFPIVRPNTR</sequence>
<feature type="binding site" evidence="8">
    <location>
        <position position="413"/>
    </location>
    <ligand>
        <name>Mg(2+)</name>
        <dbReference type="ChEBI" id="CHEBI:18420"/>
        <label>1</label>
    </ligand>
</feature>
<keyword evidence="2 8" id="KW-0479">Metal-binding</keyword>
<protein>
    <recommendedName>
        <fullName evidence="8">Lysine--tRNA ligase</fullName>
        <ecNumber evidence="8">6.1.1.6</ecNumber>
    </recommendedName>
    <alternativeName>
        <fullName evidence="8">Lysyl-tRNA synthetase</fullName>
        <shortName evidence="8">LysRS</shortName>
    </alternativeName>
</protein>